<dbReference type="EMBL" id="CP031229">
    <property type="protein sequence ID" value="AXH96868.1"/>
    <property type="molecule type" value="Genomic_DNA"/>
</dbReference>
<evidence type="ECO:0000256" key="1">
    <source>
        <dbReference type="ARBA" id="ARBA00022676"/>
    </source>
</evidence>
<evidence type="ECO:0000256" key="3">
    <source>
        <dbReference type="SAM" id="MobiDB-lite"/>
    </source>
</evidence>
<evidence type="ECO:0000259" key="4">
    <source>
        <dbReference type="Pfam" id="PF13579"/>
    </source>
</evidence>
<feature type="region of interest" description="Disordered" evidence="3">
    <location>
        <begin position="140"/>
        <end position="167"/>
    </location>
</feature>
<dbReference type="Pfam" id="PF13579">
    <property type="entry name" value="Glyco_trans_4_4"/>
    <property type="match status" value="1"/>
</dbReference>
<feature type="domain" description="Glycosyltransferase subfamily 4-like N-terminal" evidence="4">
    <location>
        <begin position="24"/>
        <end position="144"/>
    </location>
</feature>
<keyword evidence="6" id="KW-1185">Reference proteome</keyword>
<name>A0A345NPB0_9MICO</name>
<evidence type="ECO:0000313" key="6">
    <source>
        <dbReference type="Proteomes" id="UP000253790"/>
    </source>
</evidence>
<protein>
    <submittedName>
        <fullName evidence="5">Glycosyltransferase</fullName>
    </submittedName>
</protein>
<gene>
    <name evidence="5" type="ORF">DV701_12755</name>
</gene>
<dbReference type="InterPro" id="IPR028098">
    <property type="entry name" value="Glyco_trans_4-like_N"/>
</dbReference>
<keyword evidence="2 5" id="KW-0808">Transferase</keyword>
<dbReference type="AlphaFoldDB" id="A0A345NPB0"/>
<keyword evidence="1" id="KW-0328">Glycosyltransferase</keyword>
<sequence>MIVMQSTEPARRGSAALVHLSAIEEGLDRAGLTVRRTWADPTHPLPVRLVANGIQFIRALRGADAAYLRWHVADVLPMIALRARRVPYVLEINGPVDDVIHAHPVVRPLRPLLEALARWQLRGATRITTVSTGLAGWADRQGAGHTDPQSVQNGAFPKIQRHRRPPEHPPYVVYFGELADRQGVRFLLDARRSSTWPEGLKLVVIGDGQLRPEVEAAARAGLLTSLGRLAQEGTHAIVAGAAASVSLQSPAYPRNEVMGFPFKAVESLMLGVPVVGTSLSDQDRILARFPRCGVVRYGDVPALCEALTNCVRAEEAERAAIATEAGATMTWQRAGEETAEVVWDALARSGFGIAKG</sequence>
<accession>A0A345NPB0</accession>
<dbReference type="PANTHER" id="PTHR12526">
    <property type="entry name" value="GLYCOSYLTRANSFERASE"/>
    <property type="match status" value="1"/>
</dbReference>
<dbReference type="KEGG" id="orn:DV701_12755"/>
<organism evidence="5 6">
    <name type="scientific">Ornithinimicrobium avium</name>
    <dbReference type="NCBI Taxonomy" id="2283195"/>
    <lineage>
        <taxon>Bacteria</taxon>
        <taxon>Bacillati</taxon>
        <taxon>Actinomycetota</taxon>
        <taxon>Actinomycetes</taxon>
        <taxon>Micrococcales</taxon>
        <taxon>Ornithinimicrobiaceae</taxon>
        <taxon>Ornithinimicrobium</taxon>
    </lineage>
</organism>
<reference evidence="5 6" key="1">
    <citation type="submission" date="2018-07" db="EMBL/GenBank/DDBJ databases">
        <title>Complete genome sequencing of Ornithinimicrobium sp. AMA3305.</title>
        <authorList>
            <person name="Bae J.-W."/>
        </authorList>
    </citation>
    <scope>NUCLEOTIDE SEQUENCE [LARGE SCALE GENOMIC DNA]</scope>
    <source>
        <strain evidence="5 6">AMA3305</strain>
    </source>
</reference>
<dbReference type="OrthoDB" id="9787111at2"/>
<dbReference type="GO" id="GO:0016740">
    <property type="term" value="F:transferase activity"/>
    <property type="evidence" value="ECO:0007669"/>
    <property type="project" value="UniProtKB-KW"/>
</dbReference>
<dbReference type="Proteomes" id="UP000253790">
    <property type="component" value="Chromosome"/>
</dbReference>
<dbReference type="Gene3D" id="3.40.50.2000">
    <property type="entry name" value="Glycogen Phosphorylase B"/>
    <property type="match status" value="2"/>
</dbReference>
<evidence type="ECO:0000256" key="2">
    <source>
        <dbReference type="ARBA" id="ARBA00022679"/>
    </source>
</evidence>
<dbReference type="SUPFAM" id="SSF53756">
    <property type="entry name" value="UDP-Glycosyltransferase/glycogen phosphorylase"/>
    <property type="match status" value="1"/>
</dbReference>
<evidence type="ECO:0000313" key="5">
    <source>
        <dbReference type="EMBL" id="AXH96868.1"/>
    </source>
</evidence>
<proteinExistence type="predicted"/>
<dbReference type="Pfam" id="PF13692">
    <property type="entry name" value="Glyco_trans_1_4"/>
    <property type="match status" value="1"/>
</dbReference>